<feature type="region of interest" description="Disordered" evidence="1">
    <location>
        <begin position="1"/>
        <end position="35"/>
    </location>
</feature>
<organism evidence="2 3">
    <name type="scientific">Tilletiopsis washingtonensis</name>
    <dbReference type="NCBI Taxonomy" id="58919"/>
    <lineage>
        <taxon>Eukaryota</taxon>
        <taxon>Fungi</taxon>
        <taxon>Dikarya</taxon>
        <taxon>Basidiomycota</taxon>
        <taxon>Ustilaginomycotina</taxon>
        <taxon>Exobasidiomycetes</taxon>
        <taxon>Entylomatales</taxon>
        <taxon>Entylomatales incertae sedis</taxon>
        <taxon>Tilletiopsis</taxon>
    </lineage>
</organism>
<dbReference type="EMBL" id="KZ819283">
    <property type="protein sequence ID" value="PWO01126.1"/>
    <property type="molecule type" value="Genomic_DNA"/>
</dbReference>
<gene>
    <name evidence="2" type="ORF">FA09DRAFT_2670</name>
</gene>
<name>A0A316ZL52_9BASI</name>
<dbReference type="RefSeq" id="XP_025601404.1">
    <property type="nucleotide sequence ID" value="XM_025739766.1"/>
</dbReference>
<reference evidence="2 3" key="1">
    <citation type="journal article" date="2018" name="Mol. Biol. Evol.">
        <title>Broad Genomic Sampling Reveals a Smut Pathogenic Ancestry of the Fungal Clade Ustilaginomycotina.</title>
        <authorList>
            <person name="Kijpornyongpan T."/>
            <person name="Mondo S.J."/>
            <person name="Barry K."/>
            <person name="Sandor L."/>
            <person name="Lee J."/>
            <person name="Lipzen A."/>
            <person name="Pangilinan J."/>
            <person name="LaButti K."/>
            <person name="Hainaut M."/>
            <person name="Henrissat B."/>
            <person name="Grigoriev I.V."/>
            <person name="Spatafora J.W."/>
            <person name="Aime M.C."/>
        </authorList>
    </citation>
    <scope>NUCLEOTIDE SEQUENCE [LARGE SCALE GENOMIC DNA]</scope>
    <source>
        <strain evidence="2 3">MCA 4186</strain>
    </source>
</reference>
<dbReference type="AlphaFoldDB" id="A0A316ZL52"/>
<feature type="compositionally biased region" description="Low complexity" evidence="1">
    <location>
        <begin position="8"/>
        <end position="35"/>
    </location>
</feature>
<evidence type="ECO:0000313" key="3">
    <source>
        <dbReference type="Proteomes" id="UP000245946"/>
    </source>
</evidence>
<protein>
    <submittedName>
        <fullName evidence="2">Uncharacterized protein</fullName>
    </submittedName>
</protein>
<accession>A0A316ZL52</accession>
<dbReference type="GeneID" id="37267312"/>
<keyword evidence="3" id="KW-1185">Reference proteome</keyword>
<dbReference type="Proteomes" id="UP000245946">
    <property type="component" value="Unassembled WGS sequence"/>
</dbReference>
<evidence type="ECO:0000256" key="1">
    <source>
        <dbReference type="SAM" id="MobiDB-lite"/>
    </source>
</evidence>
<evidence type="ECO:0000313" key="2">
    <source>
        <dbReference type="EMBL" id="PWO01126.1"/>
    </source>
</evidence>
<proteinExistence type="predicted"/>
<sequence>MRRQPLEARQQAATSSSSAGASAHAGAAVAGARQAPTTSALGRGSAIMMPSSRAASGATSAAAVSRRTPCDSGRWQHPAQAPAVRCWQPAAMACQVAAVGSSSSTRPQRERARVIAVWRLHLIVLRRDCYIHFVRYVSSASCNARQAQRAGRTAAACSELERCTCCRCTLRCGLCCAALRCAAMRSIARRVLSFKRGRRGCEWGWSLSTAHLSLNVPHASASPTSAPAREWGACTLAPAPHAGAGRWACSVTSWAGRRAPRGAAAACWAALMDVPFALLWLPSRVPPAAMPRRRRACSAGVGVCSAKERTRRPDAGSAAHTHHASHTPSCRFEISLYLDNKTARRPAPCRVVRTAKHGPGSSAHHLLLL</sequence>